<evidence type="ECO:0000256" key="1">
    <source>
        <dbReference type="ARBA" id="ARBA00004613"/>
    </source>
</evidence>
<keyword evidence="3" id="KW-0732">Signal</keyword>
<dbReference type="GO" id="GO:0006508">
    <property type="term" value="P:proteolysis"/>
    <property type="evidence" value="ECO:0007669"/>
    <property type="project" value="InterPro"/>
</dbReference>
<dbReference type="Gene3D" id="3.40.50.200">
    <property type="entry name" value="Peptidase S8/S53 domain"/>
    <property type="match status" value="1"/>
</dbReference>
<proteinExistence type="inferred from homology"/>
<organism evidence="5 6">
    <name type="scientific">Lupinus albus</name>
    <name type="common">White lupine</name>
    <name type="synonym">Lupinus termis</name>
    <dbReference type="NCBI Taxonomy" id="3870"/>
    <lineage>
        <taxon>Eukaryota</taxon>
        <taxon>Viridiplantae</taxon>
        <taxon>Streptophyta</taxon>
        <taxon>Embryophyta</taxon>
        <taxon>Tracheophyta</taxon>
        <taxon>Spermatophyta</taxon>
        <taxon>Magnoliopsida</taxon>
        <taxon>eudicotyledons</taxon>
        <taxon>Gunneridae</taxon>
        <taxon>Pentapetalae</taxon>
        <taxon>rosids</taxon>
        <taxon>fabids</taxon>
        <taxon>Fabales</taxon>
        <taxon>Fabaceae</taxon>
        <taxon>Papilionoideae</taxon>
        <taxon>50 kb inversion clade</taxon>
        <taxon>genistoids sensu lato</taxon>
        <taxon>core genistoids</taxon>
        <taxon>Genisteae</taxon>
        <taxon>Lupinus</taxon>
    </lineage>
</organism>
<dbReference type="EMBL" id="WOCE01000003">
    <property type="protein sequence ID" value="KAE9617771.1"/>
    <property type="molecule type" value="Genomic_DNA"/>
</dbReference>
<dbReference type="Gene3D" id="2.60.40.2310">
    <property type="match status" value="1"/>
</dbReference>
<dbReference type="PANTHER" id="PTHR10795">
    <property type="entry name" value="PROPROTEIN CONVERTASE SUBTILISIN/KEXIN"/>
    <property type="match status" value="1"/>
</dbReference>
<evidence type="ECO:0000256" key="2">
    <source>
        <dbReference type="ARBA" id="ARBA00011073"/>
    </source>
</evidence>
<dbReference type="InterPro" id="IPR036852">
    <property type="entry name" value="Peptidase_S8/S53_dom_sf"/>
</dbReference>
<comment type="subcellular location">
    <subcellularLocation>
        <location evidence="1">Secreted</location>
    </subcellularLocation>
</comment>
<dbReference type="Proteomes" id="UP000447434">
    <property type="component" value="Chromosome 3"/>
</dbReference>
<dbReference type="GO" id="GO:0005576">
    <property type="term" value="C:extracellular region"/>
    <property type="evidence" value="ECO:0007669"/>
    <property type="project" value="UniProtKB-SubCell"/>
</dbReference>
<keyword evidence="6" id="KW-1185">Reference proteome</keyword>
<dbReference type="InterPro" id="IPR041469">
    <property type="entry name" value="Subtilisin-like_FN3"/>
</dbReference>
<name>A0A6A4QUL0_LUPAL</name>
<comment type="caution">
    <text evidence="5">The sequence shown here is derived from an EMBL/GenBank/DDBJ whole genome shotgun (WGS) entry which is preliminary data.</text>
</comment>
<protein>
    <submittedName>
        <fullName evidence="5">Putative cucumisin</fullName>
    </submittedName>
</protein>
<evidence type="ECO:0000313" key="5">
    <source>
        <dbReference type="EMBL" id="KAE9617771.1"/>
    </source>
</evidence>
<evidence type="ECO:0000256" key="3">
    <source>
        <dbReference type="ARBA" id="ARBA00022729"/>
    </source>
</evidence>
<evidence type="ECO:0000313" key="6">
    <source>
        <dbReference type="Proteomes" id="UP000447434"/>
    </source>
</evidence>
<evidence type="ECO:0000259" key="4">
    <source>
        <dbReference type="Pfam" id="PF17766"/>
    </source>
</evidence>
<comment type="similarity">
    <text evidence="2">Belongs to the peptidase S8 family.</text>
</comment>
<dbReference type="GO" id="GO:0004252">
    <property type="term" value="F:serine-type endopeptidase activity"/>
    <property type="evidence" value="ECO:0007669"/>
    <property type="project" value="InterPro"/>
</dbReference>
<accession>A0A6A4QUL0</accession>
<dbReference type="AlphaFoldDB" id="A0A6A4QUL0"/>
<feature type="domain" description="Subtilisin-like protease fibronectin type-III" evidence="4">
    <location>
        <begin position="86"/>
        <end position="182"/>
    </location>
</feature>
<dbReference type="Pfam" id="PF17766">
    <property type="entry name" value="fn3_6"/>
    <property type="match status" value="1"/>
</dbReference>
<sequence>MANFFYFLCQAKPMSRRLNNEAEFAYGSGQLNPTRAISSGLVYDMDDLAYIQFLCHEGYNGSTLSVLVGSPINCSTLLRGLGYDAINFPSMQLILKSTKDTTGVFRRTVTNVGTSPTIYNANIKSPKGVEITVKPTSLIFCRKLQKKSSTVVVKAKSMASMQIVSGIIWKNPLYIVRSPIVIYTT</sequence>
<gene>
    <name evidence="5" type="ORF">Lalb_Chr03g0038911</name>
</gene>
<dbReference type="OrthoDB" id="206201at2759"/>
<reference evidence="6" key="1">
    <citation type="journal article" date="2020" name="Nat. Commun.">
        <title>Genome sequence of the cluster root forming white lupin.</title>
        <authorList>
            <person name="Hufnagel B."/>
            <person name="Marques A."/>
            <person name="Soriano A."/>
            <person name="Marques L."/>
            <person name="Divol F."/>
            <person name="Doumas P."/>
            <person name="Sallet E."/>
            <person name="Mancinotti D."/>
            <person name="Carrere S."/>
            <person name="Marande W."/>
            <person name="Arribat S."/>
            <person name="Keller J."/>
            <person name="Huneau C."/>
            <person name="Blein T."/>
            <person name="Aime D."/>
            <person name="Laguerre M."/>
            <person name="Taylor J."/>
            <person name="Schubert V."/>
            <person name="Nelson M."/>
            <person name="Geu-Flores F."/>
            <person name="Crespi M."/>
            <person name="Gallardo-Guerrero K."/>
            <person name="Delaux P.-M."/>
            <person name="Salse J."/>
            <person name="Berges H."/>
            <person name="Guyot R."/>
            <person name="Gouzy J."/>
            <person name="Peret B."/>
        </authorList>
    </citation>
    <scope>NUCLEOTIDE SEQUENCE [LARGE SCALE GENOMIC DNA]</scope>
    <source>
        <strain evidence="6">cv. Amiga</strain>
    </source>
</reference>
<dbReference type="InterPro" id="IPR045051">
    <property type="entry name" value="SBT"/>
</dbReference>